<keyword evidence="5" id="KW-0539">Nucleus</keyword>
<evidence type="ECO:0000256" key="6">
    <source>
        <dbReference type="SAM" id="Coils"/>
    </source>
</evidence>
<dbReference type="STRING" id="8496.A0A151P8B4"/>
<keyword evidence="10" id="KW-1185">Reference proteome</keyword>
<dbReference type="InterPro" id="IPR024874">
    <property type="entry name" value="Transcription_factor_Maf_fam"/>
</dbReference>
<dbReference type="Proteomes" id="UP000050525">
    <property type="component" value="Unassembled WGS sequence"/>
</dbReference>
<dbReference type="InterPro" id="IPR013592">
    <property type="entry name" value="Maf_TF_N"/>
</dbReference>
<dbReference type="SUPFAM" id="SSF57959">
    <property type="entry name" value="Leucine zipper domain"/>
    <property type="match status" value="1"/>
</dbReference>
<evidence type="ECO:0000313" key="9">
    <source>
        <dbReference type="EMBL" id="KYO45288.1"/>
    </source>
</evidence>
<evidence type="ECO:0000256" key="3">
    <source>
        <dbReference type="ARBA" id="ARBA00023125"/>
    </source>
</evidence>
<dbReference type="PANTHER" id="PTHR10129">
    <property type="entry name" value="TRANSCRIPTION FACTOR MAF"/>
    <property type="match status" value="1"/>
</dbReference>
<dbReference type="GO" id="GO:0030073">
    <property type="term" value="P:insulin secretion"/>
    <property type="evidence" value="ECO:0007669"/>
    <property type="project" value="TreeGrafter"/>
</dbReference>
<protein>
    <submittedName>
        <fullName evidence="9">Transcription factor MafA</fullName>
    </submittedName>
</protein>
<gene>
    <name evidence="9" type="primary">MAFA</name>
    <name evidence="9" type="ORF">Y1Q_0014728</name>
</gene>
<dbReference type="SUPFAM" id="SSF47454">
    <property type="entry name" value="A DNA-binding domain in eukaryotic transcription factors"/>
    <property type="match status" value="1"/>
</dbReference>
<dbReference type="CDD" id="cd14718">
    <property type="entry name" value="bZIP_Maf_large"/>
    <property type="match status" value="1"/>
</dbReference>
<dbReference type="InterPro" id="IPR046347">
    <property type="entry name" value="bZIP_sf"/>
</dbReference>
<accession>A0A151P8B4</accession>
<dbReference type="Pfam" id="PF03131">
    <property type="entry name" value="bZIP_Maf"/>
    <property type="match status" value="1"/>
</dbReference>
<evidence type="ECO:0000313" key="10">
    <source>
        <dbReference type="Proteomes" id="UP000050525"/>
    </source>
</evidence>
<dbReference type="PROSITE" id="PS50217">
    <property type="entry name" value="BZIP"/>
    <property type="match status" value="1"/>
</dbReference>
<keyword evidence="3" id="KW-0238">DNA-binding</keyword>
<dbReference type="InterPro" id="IPR004827">
    <property type="entry name" value="bZIP"/>
</dbReference>
<evidence type="ECO:0000256" key="5">
    <source>
        <dbReference type="ARBA" id="ARBA00023242"/>
    </source>
</evidence>
<proteinExistence type="inferred from homology"/>
<feature type="domain" description="BZIP" evidence="8">
    <location>
        <begin position="203"/>
        <end position="266"/>
    </location>
</feature>
<evidence type="ECO:0000256" key="2">
    <source>
        <dbReference type="ARBA" id="ARBA00023015"/>
    </source>
</evidence>
<dbReference type="CTD" id="389692"/>
<feature type="coiled-coil region" evidence="6">
    <location>
        <begin position="235"/>
        <end position="269"/>
    </location>
</feature>
<dbReference type="InterPro" id="IPR008917">
    <property type="entry name" value="TF_DNA-bd_sf"/>
</dbReference>
<dbReference type="AlphaFoldDB" id="A0A151P8B4"/>
<dbReference type="RefSeq" id="XP_006262735.1">
    <property type="nucleotide sequence ID" value="XM_006262673.4"/>
</dbReference>
<dbReference type="InterPro" id="IPR004826">
    <property type="entry name" value="bZIP_Maf"/>
</dbReference>
<feature type="compositionally biased region" description="Basic residues" evidence="7">
    <location>
        <begin position="156"/>
        <end position="169"/>
    </location>
</feature>
<dbReference type="OrthoDB" id="5974330at2759"/>
<comment type="caution">
    <text evidence="9">The sequence shown here is derived from an EMBL/GenBank/DDBJ whole genome shotgun (WGS) entry which is preliminary data.</text>
</comment>
<dbReference type="EMBL" id="AKHW03000629">
    <property type="protein sequence ID" value="KYO45288.1"/>
    <property type="molecule type" value="Genomic_DNA"/>
</dbReference>
<dbReference type="KEGG" id="amj:102558762"/>
<dbReference type="GO" id="GO:0009749">
    <property type="term" value="P:response to glucose"/>
    <property type="evidence" value="ECO:0007669"/>
    <property type="project" value="TreeGrafter"/>
</dbReference>
<name>A0A151P8B4_ALLMI</name>
<evidence type="ECO:0000256" key="4">
    <source>
        <dbReference type="ARBA" id="ARBA00023163"/>
    </source>
</evidence>
<reference evidence="9 10" key="1">
    <citation type="journal article" date="2012" name="Genome Biol.">
        <title>Sequencing three crocodilian genomes to illuminate the evolution of archosaurs and amniotes.</title>
        <authorList>
            <person name="St John J.A."/>
            <person name="Braun E.L."/>
            <person name="Isberg S.R."/>
            <person name="Miles L.G."/>
            <person name="Chong A.Y."/>
            <person name="Gongora J."/>
            <person name="Dalzell P."/>
            <person name="Moran C."/>
            <person name="Bed'hom B."/>
            <person name="Abzhanov A."/>
            <person name="Burgess S.C."/>
            <person name="Cooksey A.M."/>
            <person name="Castoe T.A."/>
            <person name="Crawford N.G."/>
            <person name="Densmore L.D."/>
            <person name="Drew J.C."/>
            <person name="Edwards S.V."/>
            <person name="Faircloth B.C."/>
            <person name="Fujita M.K."/>
            <person name="Greenwold M.J."/>
            <person name="Hoffmann F.G."/>
            <person name="Howard J.M."/>
            <person name="Iguchi T."/>
            <person name="Janes D.E."/>
            <person name="Khan S.Y."/>
            <person name="Kohno S."/>
            <person name="de Koning A.J."/>
            <person name="Lance S.L."/>
            <person name="McCarthy F.M."/>
            <person name="McCormack J.E."/>
            <person name="Merchant M.E."/>
            <person name="Peterson D.G."/>
            <person name="Pollock D.D."/>
            <person name="Pourmand N."/>
            <person name="Raney B.J."/>
            <person name="Roessler K.A."/>
            <person name="Sanford J.R."/>
            <person name="Sawyer R.H."/>
            <person name="Schmidt C.J."/>
            <person name="Triplett E.W."/>
            <person name="Tuberville T.D."/>
            <person name="Venegas-Anaya M."/>
            <person name="Howard J.T."/>
            <person name="Jarvis E.D."/>
            <person name="Guillette L.J.Jr."/>
            <person name="Glenn T.C."/>
            <person name="Green R.E."/>
            <person name="Ray D.A."/>
        </authorList>
    </citation>
    <scope>NUCLEOTIDE SEQUENCE [LARGE SCALE GENOMIC DNA]</scope>
    <source>
        <strain evidence="9">KSC_2009_1</strain>
    </source>
</reference>
<evidence type="ECO:0000259" key="8">
    <source>
        <dbReference type="PROSITE" id="PS50217"/>
    </source>
</evidence>
<keyword evidence="6" id="KW-0175">Coiled coil</keyword>
<organism evidence="9 10">
    <name type="scientific">Alligator mississippiensis</name>
    <name type="common">American alligator</name>
    <dbReference type="NCBI Taxonomy" id="8496"/>
    <lineage>
        <taxon>Eukaryota</taxon>
        <taxon>Metazoa</taxon>
        <taxon>Chordata</taxon>
        <taxon>Craniata</taxon>
        <taxon>Vertebrata</taxon>
        <taxon>Euteleostomi</taxon>
        <taxon>Archelosauria</taxon>
        <taxon>Archosauria</taxon>
        <taxon>Crocodylia</taxon>
        <taxon>Alligatoridae</taxon>
        <taxon>Alligatorinae</taxon>
        <taxon>Alligator</taxon>
    </lineage>
</organism>
<dbReference type="Gene3D" id="1.20.5.170">
    <property type="match status" value="1"/>
</dbReference>
<sequence>MASELAMSAELPTSPLAIEYVNDFDLMKFEVKKEPPEAERFCHRLPPGSLSSTPISTPCSSVPSSPSFCAPSPGGQAGVAPGGGGAAANKPQLEDLYWMSNYQHHLNPEALNLTPEDAVEALIGAPHHHHHHHHHQPGYEGFRAQAFGAEEMPPSGHHHHAHHHHHGHHLRLEDRFSDDQLVSMSVRELNRQLRGFSKEEVIRLKQKRRTLKNRGYAQSCRYKRVQQRHILENEKCQLQGQVEQLKQEIARLAKERDLYKEKYEKLAGRAFPREPSPAAAPGKTSADFFM</sequence>
<dbReference type="Pfam" id="PF08383">
    <property type="entry name" value="Maf_N"/>
    <property type="match status" value="1"/>
</dbReference>
<dbReference type="PANTHER" id="PTHR10129:SF30">
    <property type="entry name" value="TRANSCRIPTION FACTOR MAFA"/>
    <property type="match status" value="1"/>
</dbReference>
<dbReference type="eggNOG" id="KOG4196">
    <property type="taxonomic scope" value="Eukaryota"/>
</dbReference>
<dbReference type="GO" id="GO:0005634">
    <property type="term" value="C:nucleus"/>
    <property type="evidence" value="ECO:0007669"/>
    <property type="project" value="TreeGrafter"/>
</dbReference>
<feature type="region of interest" description="Disordered" evidence="7">
    <location>
        <begin position="270"/>
        <end position="290"/>
    </location>
</feature>
<keyword evidence="2" id="KW-0805">Transcription regulation</keyword>
<feature type="region of interest" description="Disordered" evidence="7">
    <location>
        <begin position="152"/>
        <end position="171"/>
    </location>
</feature>
<evidence type="ECO:0000256" key="7">
    <source>
        <dbReference type="SAM" id="MobiDB-lite"/>
    </source>
</evidence>
<dbReference type="GeneID" id="102558762"/>
<comment type="similarity">
    <text evidence="1">Belongs to the bZIP family. Maf subfamily.</text>
</comment>
<dbReference type="GO" id="GO:0000981">
    <property type="term" value="F:DNA-binding transcription factor activity, RNA polymerase II-specific"/>
    <property type="evidence" value="ECO:0007669"/>
    <property type="project" value="TreeGrafter"/>
</dbReference>
<dbReference type="SMART" id="SM00338">
    <property type="entry name" value="BRLZ"/>
    <property type="match status" value="1"/>
</dbReference>
<evidence type="ECO:0000256" key="1">
    <source>
        <dbReference type="ARBA" id="ARBA00008500"/>
    </source>
</evidence>
<keyword evidence="4" id="KW-0804">Transcription</keyword>
<dbReference type="FunFam" id="1.20.5.170:FF:000016">
    <property type="entry name" value="MAF bZIP transcription factor"/>
    <property type="match status" value="1"/>
</dbReference>
<dbReference type="GO" id="GO:0000978">
    <property type="term" value="F:RNA polymerase II cis-regulatory region sequence-specific DNA binding"/>
    <property type="evidence" value="ECO:0007669"/>
    <property type="project" value="TreeGrafter"/>
</dbReference>